<protein>
    <submittedName>
        <fullName evidence="2">Uncharacterized protein</fullName>
    </submittedName>
</protein>
<evidence type="ECO:0000313" key="2">
    <source>
        <dbReference type="EMBL" id="KAK9109945.1"/>
    </source>
</evidence>
<evidence type="ECO:0000313" key="3">
    <source>
        <dbReference type="Proteomes" id="UP001417504"/>
    </source>
</evidence>
<organism evidence="2 3">
    <name type="scientific">Stephania japonica</name>
    <dbReference type="NCBI Taxonomy" id="461633"/>
    <lineage>
        <taxon>Eukaryota</taxon>
        <taxon>Viridiplantae</taxon>
        <taxon>Streptophyta</taxon>
        <taxon>Embryophyta</taxon>
        <taxon>Tracheophyta</taxon>
        <taxon>Spermatophyta</taxon>
        <taxon>Magnoliopsida</taxon>
        <taxon>Ranunculales</taxon>
        <taxon>Menispermaceae</taxon>
        <taxon>Menispermoideae</taxon>
        <taxon>Cissampelideae</taxon>
        <taxon>Stephania</taxon>
    </lineage>
</organism>
<sequence length="100" mass="10936">MSGRPDGADASDRRGLGDCRGGNHHNWWCRRRTTMTGTLLRTPPISYVGPTTFGLIKTFPLSVKVSSFHVIGVVEPRRKPPLLAVLLAGPPPVEVFEDLT</sequence>
<accession>A0AAP0NL34</accession>
<name>A0AAP0NL34_9MAGN</name>
<proteinExistence type="predicted"/>
<dbReference type="AlphaFoldDB" id="A0AAP0NL34"/>
<feature type="region of interest" description="Disordered" evidence="1">
    <location>
        <begin position="1"/>
        <end position="24"/>
    </location>
</feature>
<dbReference type="EMBL" id="JBBNAE010000007">
    <property type="protein sequence ID" value="KAK9109945.1"/>
    <property type="molecule type" value="Genomic_DNA"/>
</dbReference>
<keyword evidence="3" id="KW-1185">Reference proteome</keyword>
<feature type="compositionally biased region" description="Basic and acidic residues" evidence="1">
    <location>
        <begin position="1"/>
        <end position="17"/>
    </location>
</feature>
<reference evidence="2 3" key="1">
    <citation type="submission" date="2024-01" db="EMBL/GenBank/DDBJ databases">
        <title>Genome assemblies of Stephania.</title>
        <authorList>
            <person name="Yang L."/>
        </authorList>
    </citation>
    <scope>NUCLEOTIDE SEQUENCE [LARGE SCALE GENOMIC DNA]</scope>
    <source>
        <strain evidence="2">QJT</strain>
        <tissue evidence="2">Leaf</tissue>
    </source>
</reference>
<comment type="caution">
    <text evidence="2">The sequence shown here is derived from an EMBL/GenBank/DDBJ whole genome shotgun (WGS) entry which is preliminary data.</text>
</comment>
<dbReference type="Proteomes" id="UP001417504">
    <property type="component" value="Unassembled WGS sequence"/>
</dbReference>
<evidence type="ECO:0000256" key="1">
    <source>
        <dbReference type="SAM" id="MobiDB-lite"/>
    </source>
</evidence>
<gene>
    <name evidence="2" type="ORF">Sjap_018005</name>
</gene>